<evidence type="ECO:0000313" key="4">
    <source>
        <dbReference type="Proteomes" id="UP001597387"/>
    </source>
</evidence>
<proteinExistence type="predicted"/>
<dbReference type="EMBL" id="JBHUHZ010000001">
    <property type="protein sequence ID" value="MFD2161282.1"/>
    <property type="molecule type" value="Genomic_DNA"/>
</dbReference>
<gene>
    <name evidence="3" type="ORF">ACFSJU_02700</name>
</gene>
<dbReference type="Proteomes" id="UP001597387">
    <property type="component" value="Unassembled WGS sequence"/>
</dbReference>
<sequence>MRDLKIYLVIAFSLLTFYIIAQYNRPQPINWKPTFDKKDKIPFGTYILYNRLHDIFPEAEVRPLRDAPYVILEDEKAQGNYILIAPDVKLDEYDFKEMRKYMNAGSNVFIASFNLSSYLTDSLNLKVNSERKLASGRIPVSFTNTSLNPAKKHTFDKGIGEQYFSRYDTSKAVVLGVNGNKHANFIKYQYGRGALYIIASPMFFTNYNMLQPDGAEYVAKALSHLPQKPQIIWDEYSALGAIDEGQSPLRVFFSYPALSWAYYIALFSLMAFVLYEIKRRQRIIPVIEPLKNSSVEFVKVVGQVYYQQRNNSNIAQKKVTYFLEEIRSKYGLKTNTLNKDFAILLSAKSGVDQDMIHRLLKYILELQAQSKISDQQLITLNNTIEEFQYQSKQ</sequence>
<feature type="domain" description="DUF4350" evidence="2">
    <location>
        <begin position="39"/>
        <end position="220"/>
    </location>
</feature>
<protein>
    <submittedName>
        <fullName evidence="3">DUF4350 domain-containing protein</fullName>
    </submittedName>
</protein>
<comment type="caution">
    <text evidence="3">The sequence shown here is derived from an EMBL/GenBank/DDBJ whole genome shotgun (WGS) entry which is preliminary data.</text>
</comment>
<evidence type="ECO:0000256" key="1">
    <source>
        <dbReference type="SAM" id="Phobius"/>
    </source>
</evidence>
<feature type="transmembrane region" description="Helical" evidence="1">
    <location>
        <begin position="257"/>
        <end position="275"/>
    </location>
</feature>
<keyword evidence="1" id="KW-1133">Transmembrane helix</keyword>
<keyword evidence="1" id="KW-0472">Membrane</keyword>
<reference evidence="4" key="1">
    <citation type="journal article" date="2019" name="Int. J. Syst. Evol. Microbiol.">
        <title>The Global Catalogue of Microorganisms (GCM) 10K type strain sequencing project: providing services to taxonomists for standard genome sequencing and annotation.</title>
        <authorList>
            <consortium name="The Broad Institute Genomics Platform"/>
            <consortium name="The Broad Institute Genome Sequencing Center for Infectious Disease"/>
            <person name="Wu L."/>
            <person name="Ma J."/>
        </authorList>
    </citation>
    <scope>NUCLEOTIDE SEQUENCE [LARGE SCALE GENOMIC DNA]</scope>
    <source>
        <strain evidence="4">KCTC 42217</strain>
    </source>
</reference>
<evidence type="ECO:0000313" key="3">
    <source>
        <dbReference type="EMBL" id="MFD2161282.1"/>
    </source>
</evidence>
<feature type="transmembrane region" description="Helical" evidence="1">
    <location>
        <begin position="6"/>
        <end position="23"/>
    </location>
</feature>
<dbReference type="Pfam" id="PF14258">
    <property type="entry name" value="DUF4350"/>
    <property type="match status" value="1"/>
</dbReference>
<dbReference type="InterPro" id="IPR025646">
    <property type="entry name" value="DUF4350"/>
</dbReference>
<name>A0ABW4ZHG5_9SPHI</name>
<dbReference type="RefSeq" id="WP_255899733.1">
    <property type="nucleotide sequence ID" value="NZ_JAFMZO010000001.1"/>
</dbReference>
<accession>A0ABW4ZHG5</accession>
<organism evidence="3 4">
    <name type="scientific">Paradesertivirga mongoliensis</name>
    <dbReference type="NCBI Taxonomy" id="2100740"/>
    <lineage>
        <taxon>Bacteria</taxon>
        <taxon>Pseudomonadati</taxon>
        <taxon>Bacteroidota</taxon>
        <taxon>Sphingobacteriia</taxon>
        <taxon>Sphingobacteriales</taxon>
        <taxon>Sphingobacteriaceae</taxon>
        <taxon>Paradesertivirga</taxon>
    </lineage>
</organism>
<evidence type="ECO:0000259" key="2">
    <source>
        <dbReference type="Pfam" id="PF14258"/>
    </source>
</evidence>
<keyword evidence="1" id="KW-0812">Transmembrane</keyword>
<keyword evidence="4" id="KW-1185">Reference proteome</keyword>